<evidence type="ECO:0000259" key="3">
    <source>
        <dbReference type="Pfam" id="PF20151"/>
    </source>
</evidence>
<feature type="transmembrane region" description="Helical" evidence="2">
    <location>
        <begin position="220"/>
        <end position="238"/>
    </location>
</feature>
<feature type="transmembrane region" description="Helical" evidence="2">
    <location>
        <begin position="67"/>
        <end position="89"/>
    </location>
</feature>
<dbReference type="EMBL" id="SEKV01000502">
    <property type="protein sequence ID" value="TFY56465.1"/>
    <property type="molecule type" value="Genomic_DNA"/>
</dbReference>
<feature type="transmembrane region" description="Helical" evidence="2">
    <location>
        <begin position="178"/>
        <end position="199"/>
    </location>
</feature>
<keyword evidence="2" id="KW-0472">Membrane</keyword>
<evidence type="ECO:0000313" key="4">
    <source>
        <dbReference type="EMBL" id="TFY56465.1"/>
    </source>
</evidence>
<accession>A0A4Y9Y270</accession>
<comment type="caution">
    <text evidence="4">The sequence shown here is derived from an EMBL/GenBank/DDBJ whole genome shotgun (WGS) entry which is preliminary data.</text>
</comment>
<gene>
    <name evidence="4" type="ORF">EVJ58_g7626</name>
</gene>
<feature type="region of interest" description="Disordered" evidence="1">
    <location>
        <begin position="394"/>
        <end position="413"/>
    </location>
</feature>
<name>A0A4Y9Y270_9APHY</name>
<protein>
    <recommendedName>
        <fullName evidence="3">DUF6533 domain-containing protein</fullName>
    </recommendedName>
</protein>
<feature type="transmembrane region" description="Helical" evidence="2">
    <location>
        <begin position="28"/>
        <end position="46"/>
    </location>
</feature>
<feature type="region of interest" description="Disordered" evidence="1">
    <location>
        <begin position="292"/>
        <end position="314"/>
    </location>
</feature>
<organism evidence="4 5">
    <name type="scientific">Rhodofomes roseus</name>
    <dbReference type="NCBI Taxonomy" id="34475"/>
    <lineage>
        <taxon>Eukaryota</taxon>
        <taxon>Fungi</taxon>
        <taxon>Dikarya</taxon>
        <taxon>Basidiomycota</taxon>
        <taxon>Agaricomycotina</taxon>
        <taxon>Agaricomycetes</taxon>
        <taxon>Polyporales</taxon>
        <taxon>Rhodofomes</taxon>
    </lineage>
</organism>
<dbReference type="STRING" id="34475.A0A4Y9Y270"/>
<proteinExistence type="predicted"/>
<dbReference type="InterPro" id="IPR045340">
    <property type="entry name" value="DUF6533"/>
</dbReference>
<dbReference type="AlphaFoldDB" id="A0A4Y9Y270"/>
<evidence type="ECO:0000256" key="1">
    <source>
        <dbReference type="SAM" id="MobiDB-lite"/>
    </source>
</evidence>
<feature type="compositionally biased region" description="Basic and acidic residues" evidence="1">
    <location>
        <begin position="398"/>
        <end position="413"/>
    </location>
</feature>
<sequence length="413" mass="45451">MVLTPPANATSENPYLFTGSYKWLDSRVASYIRIASVSIAAYDYVLTLPAEWRFYKSQRSWRLSTGCILFILIRYISIVVLAVNTVGYFSHFSPETCSHYFWVGPIFKVLQTMVSQVILGIRTVNISRRSPCVGAVVAGLFVMVTTGELFTDMFHRNHVQSPRHNCTVGERGIFLSAWLYYLLAMFYDAVVLGISSFYLMRYGPVAGRMSGLVKLMFYDGLGYFAVLTGANVLNLVLYRTSDLMTQSSGAAVGEAVTWIMSQKLLIHLRDAAAEANRSTHIVSRPLRSPRAVSRAMRSHCPSSQSYSSPFSAGGLASSQERKSNVAFADADGDGDVLAWSSTSLTDLVGNLSDVELDVQVEIQRTVSVEEGSRAVEQCACTGHVPCVVWVGSGARPEGFSEKDVEREKEGPGR</sequence>
<reference evidence="4 5" key="1">
    <citation type="submission" date="2019-01" db="EMBL/GenBank/DDBJ databases">
        <title>Genome sequencing of the rare red list fungi Fomitopsis rosea.</title>
        <authorList>
            <person name="Buettner E."/>
            <person name="Kellner H."/>
        </authorList>
    </citation>
    <scope>NUCLEOTIDE SEQUENCE [LARGE SCALE GENOMIC DNA]</scope>
    <source>
        <strain evidence="4 5">DSM 105464</strain>
    </source>
</reference>
<evidence type="ECO:0000313" key="5">
    <source>
        <dbReference type="Proteomes" id="UP000298390"/>
    </source>
</evidence>
<feature type="compositionally biased region" description="Low complexity" evidence="1">
    <location>
        <begin position="298"/>
        <end position="311"/>
    </location>
</feature>
<feature type="domain" description="DUF6533" evidence="3">
    <location>
        <begin position="31"/>
        <end position="79"/>
    </location>
</feature>
<evidence type="ECO:0000256" key="2">
    <source>
        <dbReference type="SAM" id="Phobius"/>
    </source>
</evidence>
<keyword evidence="2" id="KW-0812">Transmembrane</keyword>
<dbReference type="Proteomes" id="UP000298390">
    <property type="component" value="Unassembled WGS sequence"/>
</dbReference>
<keyword evidence="2" id="KW-1133">Transmembrane helix</keyword>
<dbReference type="Pfam" id="PF20151">
    <property type="entry name" value="DUF6533"/>
    <property type="match status" value="1"/>
</dbReference>
<feature type="transmembrane region" description="Helical" evidence="2">
    <location>
        <begin position="101"/>
        <end position="121"/>
    </location>
</feature>